<dbReference type="GO" id="GO:0045893">
    <property type="term" value="P:positive regulation of DNA-templated transcription"/>
    <property type="evidence" value="ECO:0007669"/>
    <property type="project" value="UniProtKB-ARBA"/>
</dbReference>
<evidence type="ECO:0000313" key="8">
    <source>
        <dbReference type="EMBL" id="KAJ7968900.1"/>
    </source>
</evidence>
<name>A0AAD7M2R3_QUISA</name>
<dbReference type="KEGG" id="qsa:O6P43_012934"/>
<dbReference type="SMART" id="SM00432">
    <property type="entry name" value="MADS"/>
    <property type="match status" value="1"/>
</dbReference>
<dbReference type="GO" id="GO:0046983">
    <property type="term" value="F:protein dimerization activity"/>
    <property type="evidence" value="ECO:0007669"/>
    <property type="project" value="InterPro"/>
</dbReference>
<dbReference type="PANTHER" id="PTHR11945:SF534">
    <property type="entry name" value="MYOCYTE-SPECIFIC ENHANCER FACTOR 2"/>
    <property type="match status" value="1"/>
</dbReference>
<sequence>MGRRKIEMKKVENTGALQVTFSKRRNGVFKKANELAILCGAIVAIICFSPGKKPYSFGHPNVDFSRPKGDKKIEMLNKELADVLEKLEIAKRKNKMLDKSQKEMEKENPLFRPINELSKSEVFELKGKLEELRDKVKDQLNDMEASSSLLLLAKEPVFMKKEDFAKDI</sequence>
<dbReference type="PRINTS" id="PR00404">
    <property type="entry name" value="MADSDOMAIN"/>
</dbReference>
<evidence type="ECO:0000256" key="5">
    <source>
        <dbReference type="ARBA" id="ARBA00023242"/>
    </source>
</evidence>
<dbReference type="Pfam" id="PF00319">
    <property type="entry name" value="SRF-TF"/>
    <property type="match status" value="1"/>
</dbReference>
<feature type="coiled-coil region" evidence="6">
    <location>
        <begin position="73"/>
        <end position="149"/>
    </location>
</feature>
<dbReference type="GO" id="GO:0000981">
    <property type="term" value="F:DNA-binding transcription factor activity, RNA polymerase II-specific"/>
    <property type="evidence" value="ECO:0007669"/>
    <property type="project" value="TreeGrafter"/>
</dbReference>
<keyword evidence="9" id="KW-1185">Reference proteome</keyword>
<protein>
    <submittedName>
        <fullName evidence="8">Agamous-like MADS-box protein</fullName>
    </submittedName>
</protein>
<gene>
    <name evidence="8" type="ORF">O6P43_012934</name>
</gene>
<dbReference type="AlphaFoldDB" id="A0AAD7M2R3"/>
<evidence type="ECO:0000256" key="2">
    <source>
        <dbReference type="ARBA" id="ARBA00023015"/>
    </source>
</evidence>
<reference evidence="8" key="1">
    <citation type="journal article" date="2023" name="Science">
        <title>Elucidation of the pathway for biosynthesis of saponin adjuvants from the soapbark tree.</title>
        <authorList>
            <person name="Reed J."/>
            <person name="Orme A."/>
            <person name="El-Demerdash A."/>
            <person name="Owen C."/>
            <person name="Martin L.B.B."/>
            <person name="Misra R.C."/>
            <person name="Kikuchi S."/>
            <person name="Rejzek M."/>
            <person name="Martin A.C."/>
            <person name="Harkess A."/>
            <person name="Leebens-Mack J."/>
            <person name="Louveau T."/>
            <person name="Stephenson M.J."/>
            <person name="Osbourn A."/>
        </authorList>
    </citation>
    <scope>NUCLEOTIDE SEQUENCE</scope>
    <source>
        <strain evidence="8">S10</strain>
    </source>
</reference>
<evidence type="ECO:0000313" key="9">
    <source>
        <dbReference type="Proteomes" id="UP001163823"/>
    </source>
</evidence>
<dbReference type="EMBL" id="JARAOO010000005">
    <property type="protein sequence ID" value="KAJ7968900.1"/>
    <property type="molecule type" value="Genomic_DNA"/>
</dbReference>
<comment type="subcellular location">
    <subcellularLocation>
        <location evidence="1">Nucleus</location>
    </subcellularLocation>
</comment>
<keyword evidence="4" id="KW-0804">Transcription</keyword>
<evidence type="ECO:0000259" key="7">
    <source>
        <dbReference type="PROSITE" id="PS50066"/>
    </source>
</evidence>
<keyword evidence="3" id="KW-0238">DNA-binding</keyword>
<accession>A0AAD7M2R3</accession>
<dbReference type="PANTHER" id="PTHR11945">
    <property type="entry name" value="MADS BOX PROTEIN"/>
    <property type="match status" value="1"/>
</dbReference>
<evidence type="ECO:0000256" key="1">
    <source>
        <dbReference type="ARBA" id="ARBA00004123"/>
    </source>
</evidence>
<dbReference type="PROSITE" id="PS50066">
    <property type="entry name" value="MADS_BOX_2"/>
    <property type="match status" value="1"/>
</dbReference>
<dbReference type="InterPro" id="IPR036879">
    <property type="entry name" value="TF_MADSbox_sf"/>
</dbReference>
<dbReference type="Gene3D" id="3.40.1810.10">
    <property type="entry name" value="Transcription factor, MADS-box"/>
    <property type="match status" value="1"/>
</dbReference>
<dbReference type="InterPro" id="IPR002100">
    <property type="entry name" value="TF_MADSbox"/>
</dbReference>
<organism evidence="8 9">
    <name type="scientific">Quillaja saponaria</name>
    <name type="common">Soap bark tree</name>
    <dbReference type="NCBI Taxonomy" id="32244"/>
    <lineage>
        <taxon>Eukaryota</taxon>
        <taxon>Viridiplantae</taxon>
        <taxon>Streptophyta</taxon>
        <taxon>Embryophyta</taxon>
        <taxon>Tracheophyta</taxon>
        <taxon>Spermatophyta</taxon>
        <taxon>Magnoliopsida</taxon>
        <taxon>eudicotyledons</taxon>
        <taxon>Gunneridae</taxon>
        <taxon>Pentapetalae</taxon>
        <taxon>rosids</taxon>
        <taxon>fabids</taxon>
        <taxon>Fabales</taxon>
        <taxon>Quillajaceae</taxon>
        <taxon>Quillaja</taxon>
    </lineage>
</organism>
<evidence type="ECO:0000256" key="6">
    <source>
        <dbReference type="SAM" id="Coils"/>
    </source>
</evidence>
<proteinExistence type="predicted"/>
<keyword evidence="5" id="KW-0539">Nucleus</keyword>
<dbReference type="GO" id="GO:0005634">
    <property type="term" value="C:nucleus"/>
    <property type="evidence" value="ECO:0007669"/>
    <property type="project" value="UniProtKB-SubCell"/>
</dbReference>
<dbReference type="Proteomes" id="UP001163823">
    <property type="component" value="Chromosome 5"/>
</dbReference>
<keyword evidence="6" id="KW-0175">Coiled coil</keyword>
<evidence type="ECO:0000256" key="4">
    <source>
        <dbReference type="ARBA" id="ARBA00023163"/>
    </source>
</evidence>
<comment type="caution">
    <text evidence="8">The sequence shown here is derived from an EMBL/GenBank/DDBJ whole genome shotgun (WGS) entry which is preliminary data.</text>
</comment>
<dbReference type="GO" id="GO:0000978">
    <property type="term" value="F:RNA polymerase II cis-regulatory region sequence-specific DNA binding"/>
    <property type="evidence" value="ECO:0007669"/>
    <property type="project" value="TreeGrafter"/>
</dbReference>
<dbReference type="SUPFAM" id="SSF55455">
    <property type="entry name" value="SRF-like"/>
    <property type="match status" value="1"/>
</dbReference>
<feature type="domain" description="MADS-box" evidence="7">
    <location>
        <begin position="1"/>
        <end position="61"/>
    </location>
</feature>
<evidence type="ECO:0000256" key="3">
    <source>
        <dbReference type="ARBA" id="ARBA00023125"/>
    </source>
</evidence>
<dbReference type="FunFam" id="3.40.1810.10:FF:000006">
    <property type="entry name" value="Agamous-like MADS-box protein AGL62"/>
    <property type="match status" value="1"/>
</dbReference>
<keyword evidence="2" id="KW-0805">Transcription regulation</keyword>